<feature type="region of interest" description="Disordered" evidence="10">
    <location>
        <begin position="449"/>
        <end position="468"/>
    </location>
</feature>
<dbReference type="EMBL" id="CP030941">
    <property type="protein sequence ID" value="UUP16755.1"/>
    <property type="molecule type" value="Genomic_DNA"/>
</dbReference>
<evidence type="ECO:0000259" key="11">
    <source>
        <dbReference type="PROSITE" id="PS50035"/>
    </source>
</evidence>
<keyword evidence="8" id="KW-0443">Lipid metabolism</keyword>
<keyword evidence="5" id="KW-0964">Secreted</keyword>
<evidence type="ECO:0000256" key="8">
    <source>
        <dbReference type="ARBA" id="ARBA00023098"/>
    </source>
</evidence>
<organism evidence="12 13">
    <name type="scientific">Nitratireductor thuwali</name>
    <dbReference type="NCBI Taxonomy" id="2267699"/>
    <lineage>
        <taxon>Bacteria</taxon>
        <taxon>Pseudomonadati</taxon>
        <taxon>Pseudomonadota</taxon>
        <taxon>Alphaproteobacteria</taxon>
        <taxon>Hyphomicrobiales</taxon>
        <taxon>Phyllobacteriaceae</taxon>
        <taxon>Nitratireductor</taxon>
    </lineage>
</organism>
<evidence type="ECO:0000256" key="9">
    <source>
        <dbReference type="ARBA" id="ARBA00029594"/>
    </source>
</evidence>
<evidence type="ECO:0000256" key="3">
    <source>
        <dbReference type="ARBA" id="ARBA00004613"/>
    </source>
</evidence>
<feature type="domain" description="PLD phosphodiesterase" evidence="11">
    <location>
        <begin position="134"/>
        <end position="161"/>
    </location>
</feature>
<name>A0ABY5MFE5_9HYPH</name>
<dbReference type="CDD" id="cd09143">
    <property type="entry name" value="PLDc_vPLD1_2_like_bac_2"/>
    <property type="match status" value="1"/>
</dbReference>
<comment type="function">
    <text evidence="2">Could be a virulence factor.</text>
</comment>
<dbReference type="GO" id="GO:0016740">
    <property type="term" value="F:transferase activity"/>
    <property type="evidence" value="ECO:0007669"/>
    <property type="project" value="UniProtKB-KW"/>
</dbReference>
<dbReference type="SUPFAM" id="SSF56024">
    <property type="entry name" value="Phospholipase D/nuclease"/>
    <property type="match status" value="2"/>
</dbReference>
<dbReference type="PANTHER" id="PTHR18896:SF76">
    <property type="entry name" value="PHOSPHOLIPASE"/>
    <property type="match status" value="1"/>
</dbReference>
<gene>
    <name evidence="12" type="primary">clsA</name>
    <name evidence="12" type="ORF">NTH_01202</name>
</gene>
<keyword evidence="7" id="KW-0378">Hydrolase</keyword>
<dbReference type="Proteomes" id="UP001342418">
    <property type="component" value="Chromosome"/>
</dbReference>
<proteinExistence type="predicted"/>
<keyword evidence="6" id="KW-0677">Repeat</keyword>
<dbReference type="InterPro" id="IPR025202">
    <property type="entry name" value="PLD-like_dom"/>
</dbReference>
<evidence type="ECO:0000256" key="6">
    <source>
        <dbReference type="ARBA" id="ARBA00022737"/>
    </source>
</evidence>
<protein>
    <recommendedName>
        <fullName evidence="4">Phospholipase D</fullName>
    </recommendedName>
    <alternativeName>
        <fullName evidence="9">Choline phosphatase</fullName>
    </alternativeName>
</protein>
<evidence type="ECO:0000256" key="5">
    <source>
        <dbReference type="ARBA" id="ARBA00022525"/>
    </source>
</evidence>
<dbReference type="SMART" id="SM00155">
    <property type="entry name" value="PLDc"/>
    <property type="match status" value="2"/>
</dbReference>
<evidence type="ECO:0000313" key="13">
    <source>
        <dbReference type="Proteomes" id="UP001342418"/>
    </source>
</evidence>
<reference evidence="12 13" key="1">
    <citation type="submission" date="2018-07" db="EMBL/GenBank/DDBJ databases">
        <title>Genome sequence of Nitratireductor thuwali#1536.</title>
        <authorList>
            <person name="Michoud G."/>
            <person name="Merlino G."/>
            <person name="Sefrji F.O."/>
            <person name="Daffonchio D."/>
        </authorList>
    </citation>
    <scope>NUCLEOTIDE SEQUENCE [LARGE SCALE GENOMIC DNA]</scope>
    <source>
        <strain evidence="13">Nit1536</strain>
    </source>
</reference>
<evidence type="ECO:0000313" key="12">
    <source>
        <dbReference type="EMBL" id="UUP16755.1"/>
    </source>
</evidence>
<keyword evidence="13" id="KW-1185">Reference proteome</keyword>
<dbReference type="CDD" id="cd09140">
    <property type="entry name" value="PLDc_vPLD1_2_like_bac_1"/>
    <property type="match status" value="1"/>
</dbReference>
<dbReference type="PROSITE" id="PS50035">
    <property type="entry name" value="PLD"/>
    <property type="match status" value="2"/>
</dbReference>
<dbReference type="Pfam" id="PF13091">
    <property type="entry name" value="PLDc_2"/>
    <property type="match status" value="1"/>
</dbReference>
<evidence type="ECO:0000256" key="10">
    <source>
        <dbReference type="SAM" id="MobiDB-lite"/>
    </source>
</evidence>
<feature type="domain" description="PLD phosphodiesterase" evidence="11">
    <location>
        <begin position="353"/>
        <end position="380"/>
    </location>
</feature>
<evidence type="ECO:0000256" key="2">
    <source>
        <dbReference type="ARBA" id="ARBA00003145"/>
    </source>
</evidence>
<evidence type="ECO:0000256" key="1">
    <source>
        <dbReference type="ARBA" id="ARBA00000798"/>
    </source>
</evidence>
<evidence type="ECO:0000256" key="4">
    <source>
        <dbReference type="ARBA" id="ARBA00018392"/>
    </source>
</evidence>
<comment type="subcellular location">
    <subcellularLocation>
        <location evidence="3">Secreted</location>
    </subcellularLocation>
</comment>
<dbReference type="Gene3D" id="3.30.870.10">
    <property type="entry name" value="Endonuclease Chain A"/>
    <property type="match status" value="2"/>
</dbReference>
<dbReference type="PANTHER" id="PTHR18896">
    <property type="entry name" value="PHOSPHOLIPASE D"/>
    <property type="match status" value="1"/>
</dbReference>
<dbReference type="InterPro" id="IPR015679">
    <property type="entry name" value="PLipase_D_fam"/>
</dbReference>
<sequence length="494" mass="55145">MNLEGPRAVGIRQEPIARRGDNCWRTETSPSSAFLVDGEAYYGALARTLPLARERIWIIGWDFNPWIELTPGSGGPNLGSFLRGLVEECDTLEIRMLIWAFGPLYSGKSLKIFSEHEWADHPRIFLRFDRGRPLRASHHQKIVCVDDVTAFVGGMDLTLARWDSCEHLPHNPLRKKPAGEEYGPVHDVQALVTGAAAGAISEIAAKRWRQATEESVDAGKIEKPVLWPPTLKPDLSDCQVAIAQTRPAGLRWRGRHEAAALTFDALAAARRHLYIETQYLASFKVADRLARLLRKPDGPEILIILTKSSRGIVEHFVMAHNRNRLLRRLKRADVHDRLRVMYPTTESADGSTKEILVHSKLIIVDDAFLRIGSSNLNNRSEGLDTECDVAFEAADDQQHAAVAGLRNRLLAEHVGSDADTVAREIARTGSMLAAVDKLNVGARRLNSLDVDPQNGMTTPLPGTQLLDPPAPMQPLRALRRWWRACISWISGWKR</sequence>
<evidence type="ECO:0000256" key="7">
    <source>
        <dbReference type="ARBA" id="ARBA00022801"/>
    </source>
</evidence>
<accession>A0ABY5MFE5</accession>
<keyword evidence="12" id="KW-0808">Transferase</keyword>
<dbReference type="InterPro" id="IPR001736">
    <property type="entry name" value="PLipase_D/transphosphatidylase"/>
</dbReference>
<comment type="catalytic activity">
    <reaction evidence="1">
        <text>a 1,2-diacyl-sn-glycero-3-phosphocholine + H2O = a 1,2-diacyl-sn-glycero-3-phosphate + choline + H(+)</text>
        <dbReference type="Rhea" id="RHEA:14445"/>
        <dbReference type="ChEBI" id="CHEBI:15354"/>
        <dbReference type="ChEBI" id="CHEBI:15377"/>
        <dbReference type="ChEBI" id="CHEBI:15378"/>
        <dbReference type="ChEBI" id="CHEBI:57643"/>
        <dbReference type="ChEBI" id="CHEBI:58608"/>
        <dbReference type="EC" id="3.1.4.4"/>
    </reaction>
</comment>